<keyword evidence="3 6" id="KW-0812">Transmembrane</keyword>
<dbReference type="PANTHER" id="PTHR30074:SF6">
    <property type="entry name" value="FORMATE DEHYDROGENASE GAMMA SUBUNIT"/>
    <property type="match status" value="1"/>
</dbReference>
<dbReference type="SUPFAM" id="SSF81342">
    <property type="entry name" value="Transmembrane di-heme cytochromes"/>
    <property type="match status" value="1"/>
</dbReference>
<evidence type="ECO:0000313" key="8">
    <source>
        <dbReference type="EMBL" id="SER81708.1"/>
    </source>
</evidence>
<dbReference type="AlphaFoldDB" id="A0A1H9S9X0"/>
<dbReference type="Gene3D" id="1.20.950.20">
    <property type="entry name" value="Transmembrane di-heme cytochromes, Chain C"/>
    <property type="match status" value="1"/>
</dbReference>
<protein>
    <submittedName>
        <fullName evidence="8">Formate dehydrogenase subunit gamma</fullName>
    </submittedName>
</protein>
<dbReference type="GO" id="GO:0005886">
    <property type="term" value="C:plasma membrane"/>
    <property type="evidence" value="ECO:0007669"/>
    <property type="project" value="UniProtKB-SubCell"/>
</dbReference>
<dbReference type="InterPro" id="IPR016174">
    <property type="entry name" value="Di-haem_cyt_TM"/>
</dbReference>
<evidence type="ECO:0000256" key="6">
    <source>
        <dbReference type="SAM" id="Phobius"/>
    </source>
</evidence>
<evidence type="ECO:0000256" key="3">
    <source>
        <dbReference type="ARBA" id="ARBA00022692"/>
    </source>
</evidence>
<dbReference type="RefSeq" id="WP_093048802.1">
    <property type="nucleotide sequence ID" value="NZ_FOGT01000004.1"/>
</dbReference>
<keyword evidence="4 6" id="KW-1133">Transmembrane helix</keyword>
<keyword evidence="5 6" id="KW-0472">Membrane</keyword>
<dbReference type="OrthoDB" id="1808646at2"/>
<evidence type="ECO:0000256" key="1">
    <source>
        <dbReference type="ARBA" id="ARBA00004651"/>
    </source>
</evidence>
<dbReference type="STRING" id="1601833.SAMN05518684_104106"/>
<feature type="transmembrane region" description="Helical" evidence="6">
    <location>
        <begin position="159"/>
        <end position="182"/>
    </location>
</feature>
<dbReference type="PANTHER" id="PTHR30074">
    <property type="entry name" value="FORMATE DEHYDROGENASE, NITRATE-INDUCIBLE, CYTOCHROME B556 FDN SUBUNIT"/>
    <property type="match status" value="1"/>
</dbReference>
<evidence type="ECO:0000256" key="4">
    <source>
        <dbReference type="ARBA" id="ARBA00022989"/>
    </source>
</evidence>
<feature type="transmembrane region" description="Helical" evidence="6">
    <location>
        <begin position="58"/>
        <end position="77"/>
    </location>
</feature>
<dbReference type="Pfam" id="PF01292">
    <property type="entry name" value="Ni_hydr_CYTB"/>
    <property type="match status" value="1"/>
</dbReference>
<dbReference type="GO" id="GO:0036397">
    <property type="term" value="F:formate dehydrogenase (quinone) activity"/>
    <property type="evidence" value="ECO:0007669"/>
    <property type="project" value="TreeGrafter"/>
</dbReference>
<evidence type="ECO:0000259" key="7">
    <source>
        <dbReference type="Pfam" id="PF01292"/>
    </source>
</evidence>
<dbReference type="GO" id="GO:0009326">
    <property type="term" value="C:formate dehydrogenase complex"/>
    <property type="evidence" value="ECO:0007669"/>
    <property type="project" value="TreeGrafter"/>
</dbReference>
<dbReference type="Proteomes" id="UP000198571">
    <property type="component" value="Unassembled WGS sequence"/>
</dbReference>
<dbReference type="InterPro" id="IPR051817">
    <property type="entry name" value="FDH_cytochrome_b556_subunit"/>
</dbReference>
<keyword evidence="2" id="KW-1003">Cell membrane</keyword>
<proteinExistence type="predicted"/>
<dbReference type="EMBL" id="FOGT01000004">
    <property type="protein sequence ID" value="SER81708.1"/>
    <property type="molecule type" value="Genomic_DNA"/>
</dbReference>
<evidence type="ECO:0000313" key="9">
    <source>
        <dbReference type="Proteomes" id="UP000198571"/>
    </source>
</evidence>
<feature type="domain" description="Cytochrome b561 bacterial/Ni-hydrogenase" evidence="7">
    <location>
        <begin position="12"/>
        <end position="186"/>
    </location>
</feature>
<feature type="transmembrane region" description="Helical" evidence="6">
    <location>
        <begin position="129"/>
        <end position="147"/>
    </location>
</feature>
<sequence length="226" mass="26333">MSSQQNRRMVKRFSKTAIFVHWLNALAFFMLYLTGLPLYTEYFHWLYIILGSAENAMILHRIFAVVFMTPLIIALIFDRQSLVHWLKQIFTWKKHDFKFFMPFAKEFFGLHSEVPKQDFYNAGEKLNSLLQLSMGFILVISGVILWFDQFFSASAVQWAFVFHNIGFALAIAVVVGHVYLSVGHPNSRVSMKGITKGDVPVDYARDHHGRWYDELKEKEKQKNKGA</sequence>
<evidence type="ECO:0000256" key="5">
    <source>
        <dbReference type="ARBA" id="ARBA00023136"/>
    </source>
</evidence>
<dbReference type="GO" id="GO:0009055">
    <property type="term" value="F:electron transfer activity"/>
    <property type="evidence" value="ECO:0007669"/>
    <property type="project" value="InterPro"/>
</dbReference>
<gene>
    <name evidence="8" type="ORF">SAMN05518684_104106</name>
</gene>
<evidence type="ECO:0000256" key="2">
    <source>
        <dbReference type="ARBA" id="ARBA00022475"/>
    </source>
</evidence>
<keyword evidence="9" id="KW-1185">Reference proteome</keyword>
<dbReference type="GO" id="GO:0022904">
    <property type="term" value="P:respiratory electron transport chain"/>
    <property type="evidence" value="ECO:0007669"/>
    <property type="project" value="InterPro"/>
</dbReference>
<feature type="transmembrane region" description="Helical" evidence="6">
    <location>
        <begin position="20"/>
        <end position="38"/>
    </location>
</feature>
<accession>A0A1H9S9X0</accession>
<organism evidence="8 9">
    <name type="scientific">Salipaludibacillus aurantiacus</name>
    <dbReference type="NCBI Taxonomy" id="1601833"/>
    <lineage>
        <taxon>Bacteria</taxon>
        <taxon>Bacillati</taxon>
        <taxon>Bacillota</taxon>
        <taxon>Bacilli</taxon>
        <taxon>Bacillales</taxon>
        <taxon>Bacillaceae</taxon>
    </lineage>
</organism>
<dbReference type="InterPro" id="IPR011577">
    <property type="entry name" value="Cyt_b561_bac/Ni-Hgenase"/>
</dbReference>
<reference evidence="9" key="1">
    <citation type="submission" date="2016-10" db="EMBL/GenBank/DDBJ databases">
        <authorList>
            <person name="Varghese N."/>
            <person name="Submissions S."/>
        </authorList>
    </citation>
    <scope>NUCLEOTIDE SEQUENCE [LARGE SCALE GENOMIC DNA]</scope>
    <source>
        <strain evidence="9">S9</strain>
    </source>
</reference>
<dbReference type="GO" id="GO:0015944">
    <property type="term" value="P:formate oxidation"/>
    <property type="evidence" value="ECO:0007669"/>
    <property type="project" value="TreeGrafter"/>
</dbReference>
<name>A0A1H9S9X0_9BACI</name>
<comment type="subcellular location">
    <subcellularLocation>
        <location evidence="1">Cell membrane</location>
        <topology evidence="1">Multi-pass membrane protein</topology>
    </subcellularLocation>
</comment>
<dbReference type="GO" id="GO:0009061">
    <property type="term" value="P:anaerobic respiration"/>
    <property type="evidence" value="ECO:0007669"/>
    <property type="project" value="TreeGrafter"/>
</dbReference>